<dbReference type="RefSeq" id="WP_030251977.1">
    <property type="nucleotide sequence ID" value="NZ_JBHEZZ010000003.1"/>
</dbReference>
<dbReference type="PANTHER" id="PTHR33164">
    <property type="entry name" value="TRANSCRIPTIONAL REGULATOR, MARR FAMILY"/>
    <property type="match status" value="1"/>
</dbReference>
<reference evidence="5 6" key="1">
    <citation type="submission" date="2024-09" db="EMBL/GenBank/DDBJ databases">
        <authorList>
            <person name="Lee S.D."/>
        </authorList>
    </citation>
    <scope>NUCLEOTIDE SEQUENCE [LARGE SCALE GENOMIC DNA]</scope>
    <source>
        <strain evidence="5 6">N1-5</strain>
    </source>
</reference>
<dbReference type="SMART" id="SM00347">
    <property type="entry name" value="HTH_MARR"/>
    <property type="match status" value="1"/>
</dbReference>
<keyword evidence="1" id="KW-0805">Transcription regulation</keyword>
<dbReference type="Gene3D" id="1.10.10.10">
    <property type="entry name" value="Winged helix-like DNA-binding domain superfamily/Winged helix DNA-binding domain"/>
    <property type="match status" value="1"/>
</dbReference>
<dbReference type="EMBL" id="JBHEZZ010000003">
    <property type="protein sequence ID" value="MFC1401069.1"/>
    <property type="molecule type" value="Genomic_DNA"/>
</dbReference>
<evidence type="ECO:0000313" key="6">
    <source>
        <dbReference type="Proteomes" id="UP001592528"/>
    </source>
</evidence>
<sequence length="148" mass="15800">MSHPTPSGPDDSPGFLLWRVSLGWQRRMAAVLKPLGLTHPQFVLLASAGWLAGQGGPATQRGLADHAGTDPMTTSQVLRTLEAKGLLERLEDPADARAKRISLTAAGRELLTVAVPAVERTDAEFFAQVPRADAIGLLTSLLKEAKRT</sequence>
<name>A0ABV6UHY6_9ACTN</name>
<dbReference type="InterPro" id="IPR039422">
    <property type="entry name" value="MarR/SlyA-like"/>
</dbReference>
<dbReference type="PROSITE" id="PS50995">
    <property type="entry name" value="HTH_MARR_2"/>
    <property type="match status" value="1"/>
</dbReference>
<accession>A0ABV6UHY6</accession>
<dbReference type="InterPro" id="IPR036388">
    <property type="entry name" value="WH-like_DNA-bd_sf"/>
</dbReference>
<dbReference type="Pfam" id="PF01047">
    <property type="entry name" value="MarR"/>
    <property type="match status" value="1"/>
</dbReference>
<comment type="caution">
    <text evidence="5">The sequence shown here is derived from an EMBL/GenBank/DDBJ whole genome shotgun (WGS) entry which is preliminary data.</text>
</comment>
<dbReference type="InterPro" id="IPR036390">
    <property type="entry name" value="WH_DNA-bd_sf"/>
</dbReference>
<dbReference type="InterPro" id="IPR000835">
    <property type="entry name" value="HTH_MarR-typ"/>
</dbReference>
<organism evidence="5 6">
    <name type="scientific">Streptacidiphilus cavernicola</name>
    <dbReference type="NCBI Taxonomy" id="3342716"/>
    <lineage>
        <taxon>Bacteria</taxon>
        <taxon>Bacillati</taxon>
        <taxon>Actinomycetota</taxon>
        <taxon>Actinomycetes</taxon>
        <taxon>Kitasatosporales</taxon>
        <taxon>Streptomycetaceae</taxon>
        <taxon>Streptacidiphilus</taxon>
    </lineage>
</organism>
<feature type="domain" description="HTH marR-type" evidence="4">
    <location>
        <begin position="10"/>
        <end position="147"/>
    </location>
</feature>
<dbReference type="PANTHER" id="PTHR33164:SF64">
    <property type="entry name" value="TRANSCRIPTIONAL REGULATOR SLYA"/>
    <property type="match status" value="1"/>
</dbReference>
<proteinExistence type="predicted"/>
<protein>
    <submittedName>
        <fullName evidence="5">MarR family winged helix-turn-helix transcriptional regulator</fullName>
    </submittedName>
</protein>
<evidence type="ECO:0000256" key="2">
    <source>
        <dbReference type="ARBA" id="ARBA00023125"/>
    </source>
</evidence>
<keyword evidence="2" id="KW-0238">DNA-binding</keyword>
<gene>
    <name evidence="5" type="ORF">ACEZDJ_07195</name>
</gene>
<evidence type="ECO:0000259" key="4">
    <source>
        <dbReference type="PROSITE" id="PS50995"/>
    </source>
</evidence>
<dbReference type="PRINTS" id="PR00598">
    <property type="entry name" value="HTHMARR"/>
</dbReference>
<keyword evidence="3" id="KW-0804">Transcription</keyword>
<keyword evidence="6" id="KW-1185">Reference proteome</keyword>
<evidence type="ECO:0000256" key="3">
    <source>
        <dbReference type="ARBA" id="ARBA00023163"/>
    </source>
</evidence>
<dbReference type="SUPFAM" id="SSF46785">
    <property type="entry name" value="Winged helix' DNA-binding domain"/>
    <property type="match status" value="1"/>
</dbReference>
<evidence type="ECO:0000256" key="1">
    <source>
        <dbReference type="ARBA" id="ARBA00023015"/>
    </source>
</evidence>
<evidence type="ECO:0000313" key="5">
    <source>
        <dbReference type="EMBL" id="MFC1401069.1"/>
    </source>
</evidence>
<dbReference type="Proteomes" id="UP001592528">
    <property type="component" value="Unassembled WGS sequence"/>
</dbReference>